<accession>A0A1B6PJC2</accession>
<keyword evidence="3" id="KW-1185">Reference proteome</keyword>
<dbReference type="AlphaFoldDB" id="A0A1B6PJC2"/>
<organism evidence="2 3">
    <name type="scientific">Sorghum bicolor</name>
    <name type="common">Sorghum</name>
    <name type="synonym">Sorghum vulgare</name>
    <dbReference type="NCBI Taxonomy" id="4558"/>
    <lineage>
        <taxon>Eukaryota</taxon>
        <taxon>Viridiplantae</taxon>
        <taxon>Streptophyta</taxon>
        <taxon>Embryophyta</taxon>
        <taxon>Tracheophyta</taxon>
        <taxon>Spermatophyta</taxon>
        <taxon>Magnoliopsida</taxon>
        <taxon>Liliopsida</taxon>
        <taxon>Poales</taxon>
        <taxon>Poaceae</taxon>
        <taxon>PACMAD clade</taxon>
        <taxon>Panicoideae</taxon>
        <taxon>Andropogonodae</taxon>
        <taxon>Andropogoneae</taxon>
        <taxon>Sorghinae</taxon>
        <taxon>Sorghum</taxon>
    </lineage>
</organism>
<evidence type="ECO:0000256" key="1">
    <source>
        <dbReference type="SAM" id="Phobius"/>
    </source>
</evidence>
<protein>
    <submittedName>
        <fullName evidence="2">Uncharacterized protein</fullName>
    </submittedName>
</protein>
<keyword evidence="1" id="KW-1133">Transmembrane helix</keyword>
<dbReference type="OMA" id="CTKCCDD"/>
<reference evidence="3" key="2">
    <citation type="journal article" date="2018" name="Plant J.">
        <title>The Sorghum bicolor reference genome: improved assembly, gene annotations, a transcriptome atlas, and signatures of genome organization.</title>
        <authorList>
            <person name="McCormick R.F."/>
            <person name="Truong S.K."/>
            <person name="Sreedasyam A."/>
            <person name="Jenkins J."/>
            <person name="Shu S."/>
            <person name="Sims D."/>
            <person name="Kennedy M."/>
            <person name="Amirebrahimi M."/>
            <person name="Weers B.D."/>
            <person name="McKinley B."/>
            <person name="Mattison A."/>
            <person name="Morishige D.T."/>
            <person name="Grimwood J."/>
            <person name="Schmutz J."/>
            <person name="Mullet J.E."/>
        </authorList>
    </citation>
    <scope>NUCLEOTIDE SEQUENCE [LARGE SCALE GENOMIC DNA]</scope>
    <source>
        <strain evidence="3">cv. BTx623</strain>
    </source>
</reference>
<sequence length="116" mass="13096">MACFRVHKLLPLPLVPCSFFLLMIICSLLYCCSDAKPCTKCCDDNSAKDPPQLFKFSNDSDIRYLVLPLHSMQEPSLFISPRIPPKRSLEPSGPTWTTITYSVAVLAMCKYILFAM</sequence>
<proteinExistence type="predicted"/>
<evidence type="ECO:0000313" key="3">
    <source>
        <dbReference type="Proteomes" id="UP000000768"/>
    </source>
</evidence>
<dbReference type="EMBL" id="CM000765">
    <property type="protein sequence ID" value="KXG25769.1"/>
    <property type="molecule type" value="Genomic_DNA"/>
</dbReference>
<dbReference type="Proteomes" id="UP000000768">
    <property type="component" value="Chromosome 6"/>
</dbReference>
<gene>
    <name evidence="2" type="ORF">SORBI_3006G006700</name>
</gene>
<reference evidence="2 3" key="1">
    <citation type="journal article" date="2009" name="Nature">
        <title>The Sorghum bicolor genome and the diversification of grasses.</title>
        <authorList>
            <person name="Paterson A.H."/>
            <person name="Bowers J.E."/>
            <person name="Bruggmann R."/>
            <person name="Dubchak I."/>
            <person name="Grimwood J."/>
            <person name="Gundlach H."/>
            <person name="Haberer G."/>
            <person name="Hellsten U."/>
            <person name="Mitros T."/>
            <person name="Poliakov A."/>
            <person name="Schmutz J."/>
            <person name="Spannagl M."/>
            <person name="Tang H."/>
            <person name="Wang X."/>
            <person name="Wicker T."/>
            <person name="Bharti A.K."/>
            <person name="Chapman J."/>
            <person name="Feltus F.A."/>
            <person name="Gowik U."/>
            <person name="Grigoriev I.V."/>
            <person name="Lyons E."/>
            <person name="Maher C.A."/>
            <person name="Martis M."/>
            <person name="Narechania A."/>
            <person name="Otillar R.P."/>
            <person name="Penning B.W."/>
            <person name="Salamov A.A."/>
            <person name="Wang Y."/>
            <person name="Zhang L."/>
            <person name="Carpita N.C."/>
            <person name="Freeling M."/>
            <person name="Gingle A.R."/>
            <person name="Hash C.T."/>
            <person name="Keller B."/>
            <person name="Klein P."/>
            <person name="Kresovich S."/>
            <person name="McCann M.C."/>
            <person name="Ming R."/>
            <person name="Peterson D.G."/>
            <person name="Mehboob-ur-Rahman"/>
            <person name="Ware D."/>
            <person name="Westhoff P."/>
            <person name="Mayer K.F."/>
            <person name="Messing J."/>
            <person name="Rokhsar D.S."/>
        </authorList>
    </citation>
    <scope>NUCLEOTIDE SEQUENCE [LARGE SCALE GENOMIC DNA]</scope>
    <source>
        <strain evidence="3">cv. BTx623</strain>
    </source>
</reference>
<dbReference type="Gramene" id="KXG25769">
    <property type="protein sequence ID" value="KXG25769"/>
    <property type="gene ID" value="SORBI_3006G006700"/>
</dbReference>
<keyword evidence="1" id="KW-0472">Membrane</keyword>
<feature type="transmembrane region" description="Helical" evidence="1">
    <location>
        <begin position="12"/>
        <end position="30"/>
    </location>
</feature>
<dbReference type="InParanoid" id="A0A1B6PJC2"/>
<keyword evidence="1" id="KW-0812">Transmembrane</keyword>
<evidence type="ECO:0000313" key="2">
    <source>
        <dbReference type="EMBL" id="KXG25769.1"/>
    </source>
</evidence>
<name>A0A1B6PJC2_SORBI</name>